<protein>
    <submittedName>
        <fullName evidence="1">Uncharacterized protein</fullName>
    </submittedName>
</protein>
<dbReference type="Proteomes" id="UP000712281">
    <property type="component" value="Unassembled WGS sequence"/>
</dbReference>
<gene>
    <name evidence="1" type="ORF">F2Q68_00016739</name>
</gene>
<evidence type="ECO:0000313" key="2">
    <source>
        <dbReference type="Proteomes" id="UP000712281"/>
    </source>
</evidence>
<sequence length="142" mass="16584">MPRARATLEENERECEDGDPALIFTDKLWSSGGGGLVFDDSSGLPYVFDSLRTLRAHFSRKKLMELRRWVLQQRCFQTLLPICMSQLFLFDPPPELLFFFDRPPELLFVFHPLPEILLCCMHVHLLLLFTERVHNSSDFRLG</sequence>
<name>A0A8S9HF92_BRACR</name>
<proteinExistence type="predicted"/>
<reference evidence="1" key="1">
    <citation type="submission" date="2019-12" db="EMBL/GenBank/DDBJ databases">
        <title>Genome sequencing and annotation of Brassica cretica.</title>
        <authorList>
            <person name="Studholme D.J."/>
            <person name="Sarris P.F."/>
        </authorList>
    </citation>
    <scope>NUCLEOTIDE SEQUENCE</scope>
    <source>
        <strain evidence="1">PFS-001/15</strain>
        <tissue evidence="1">Leaf</tissue>
    </source>
</reference>
<evidence type="ECO:0000313" key="1">
    <source>
        <dbReference type="EMBL" id="KAF2555730.1"/>
    </source>
</evidence>
<comment type="caution">
    <text evidence="1">The sequence shown here is derived from an EMBL/GenBank/DDBJ whole genome shotgun (WGS) entry which is preliminary data.</text>
</comment>
<dbReference type="AlphaFoldDB" id="A0A8S9HF92"/>
<accession>A0A8S9HF92</accession>
<organism evidence="1 2">
    <name type="scientific">Brassica cretica</name>
    <name type="common">Mustard</name>
    <dbReference type="NCBI Taxonomy" id="69181"/>
    <lineage>
        <taxon>Eukaryota</taxon>
        <taxon>Viridiplantae</taxon>
        <taxon>Streptophyta</taxon>
        <taxon>Embryophyta</taxon>
        <taxon>Tracheophyta</taxon>
        <taxon>Spermatophyta</taxon>
        <taxon>Magnoliopsida</taxon>
        <taxon>eudicotyledons</taxon>
        <taxon>Gunneridae</taxon>
        <taxon>Pentapetalae</taxon>
        <taxon>rosids</taxon>
        <taxon>malvids</taxon>
        <taxon>Brassicales</taxon>
        <taxon>Brassicaceae</taxon>
        <taxon>Brassiceae</taxon>
        <taxon>Brassica</taxon>
    </lineage>
</organism>
<dbReference type="EMBL" id="QGKW02001940">
    <property type="protein sequence ID" value="KAF2555730.1"/>
    <property type="molecule type" value="Genomic_DNA"/>
</dbReference>